<gene>
    <name evidence="2" type="ORF">EZV62_001648</name>
</gene>
<sequence length="432" mass="49194">MFCALYMQMALFPWKVYDREKSSAYYKSLMLEDVVRDDHDHDDVEDRENAMEEGAAPFTKAGQEQGDVETPKSKFKTSVPYTIPELYTSIAQLVTQLIKESEERMKSWITKEIGKIAKERKEKDLDEGRASLEKHVDDMDEDIISPLHNFDDGEKVEKVFSKKVVEEAGLEKVETENVVGEGGVSVHVYTRQTVEMKCEQFNELVKPTKWLSNMILLWRTLRRQYPDHSGELSGSLNRREGDRHGWEATPLQGFNLPLRDTWVHGTWSMEETSLMEMEPKTEWLDRKQVIFDEVVEGFDILKAIDKIGSSSGFTSKPAGIFHGEDPGTSVLVYEVFISETIAIYGLTSESIEVSQVSSYEHRVGKHVVEDCSLVVEWHPVPADSLLASAESPNILRCYGGSVGEKLNRKSTCRMVIDVQVKEHSRVRLSTTK</sequence>
<organism evidence="2 3">
    <name type="scientific">Acer yangbiense</name>
    <dbReference type="NCBI Taxonomy" id="1000413"/>
    <lineage>
        <taxon>Eukaryota</taxon>
        <taxon>Viridiplantae</taxon>
        <taxon>Streptophyta</taxon>
        <taxon>Embryophyta</taxon>
        <taxon>Tracheophyta</taxon>
        <taxon>Spermatophyta</taxon>
        <taxon>Magnoliopsida</taxon>
        <taxon>eudicotyledons</taxon>
        <taxon>Gunneridae</taxon>
        <taxon>Pentapetalae</taxon>
        <taxon>rosids</taxon>
        <taxon>malvids</taxon>
        <taxon>Sapindales</taxon>
        <taxon>Sapindaceae</taxon>
        <taxon>Hippocastanoideae</taxon>
        <taxon>Acereae</taxon>
        <taxon>Acer</taxon>
    </lineage>
</organism>
<proteinExistence type="predicted"/>
<evidence type="ECO:0000256" key="1">
    <source>
        <dbReference type="SAM" id="MobiDB-lite"/>
    </source>
</evidence>
<dbReference type="EMBL" id="VAHF01000001">
    <property type="protein sequence ID" value="TXG73069.1"/>
    <property type="molecule type" value="Genomic_DNA"/>
</dbReference>
<accession>A0A5C7IVE3</accession>
<feature type="region of interest" description="Disordered" evidence="1">
    <location>
        <begin position="39"/>
        <end position="72"/>
    </location>
</feature>
<keyword evidence="3" id="KW-1185">Reference proteome</keyword>
<name>A0A5C7IVE3_9ROSI</name>
<dbReference type="SUPFAM" id="SSF50891">
    <property type="entry name" value="Cyclophilin-like"/>
    <property type="match status" value="1"/>
</dbReference>
<dbReference type="InterPro" id="IPR029000">
    <property type="entry name" value="Cyclophilin-like_dom_sf"/>
</dbReference>
<evidence type="ECO:0000313" key="2">
    <source>
        <dbReference type="EMBL" id="TXG73069.1"/>
    </source>
</evidence>
<reference evidence="3" key="1">
    <citation type="journal article" date="2019" name="Gigascience">
        <title>De novo genome assembly of the endangered Acer yangbiense, a plant species with extremely small populations endemic to Yunnan Province, China.</title>
        <authorList>
            <person name="Yang J."/>
            <person name="Wariss H.M."/>
            <person name="Tao L."/>
            <person name="Zhang R."/>
            <person name="Yun Q."/>
            <person name="Hollingsworth P."/>
            <person name="Dao Z."/>
            <person name="Luo G."/>
            <person name="Guo H."/>
            <person name="Ma Y."/>
            <person name="Sun W."/>
        </authorList>
    </citation>
    <scope>NUCLEOTIDE SEQUENCE [LARGE SCALE GENOMIC DNA]</scope>
    <source>
        <strain evidence="3">cv. Malutang</strain>
    </source>
</reference>
<evidence type="ECO:0000313" key="3">
    <source>
        <dbReference type="Proteomes" id="UP000323000"/>
    </source>
</evidence>
<comment type="caution">
    <text evidence="2">The sequence shown here is derived from an EMBL/GenBank/DDBJ whole genome shotgun (WGS) entry which is preliminary data.</text>
</comment>
<protein>
    <submittedName>
        <fullName evidence="2">Uncharacterized protein</fullName>
    </submittedName>
</protein>
<dbReference type="AlphaFoldDB" id="A0A5C7IVE3"/>
<feature type="compositionally biased region" description="Basic and acidic residues" evidence="1">
    <location>
        <begin position="39"/>
        <end position="50"/>
    </location>
</feature>
<dbReference type="Proteomes" id="UP000323000">
    <property type="component" value="Chromosome 1"/>
</dbReference>